<feature type="chain" id="PRO_5012469931" evidence="1">
    <location>
        <begin position="27"/>
        <end position="185"/>
    </location>
</feature>
<dbReference type="InterPro" id="IPR007461">
    <property type="entry name" value="Ysc84_actin-binding"/>
</dbReference>
<proteinExistence type="predicted"/>
<dbReference type="OrthoDB" id="198978at2"/>
<name>A0A261UYP0_9BORD</name>
<evidence type="ECO:0000256" key="1">
    <source>
        <dbReference type="SAM" id="SignalP"/>
    </source>
</evidence>
<dbReference type="RefSeq" id="WP_094839984.1">
    <property type="nucleotide sequence ID" value="NZ_NEVS01000001.1"/>
</dbReference>
<comment type="caution">
    <text evidence="3">The sequence shown here is derived from an EMBL/GenBank/DDBJ whole genome shotgun (WGS) entry which is preliminary data.</text>
</comment>
<evidence type="ECO:0000313" key="4">
    <source>
        <dbReference type="Proteomes" id="UP000215767"/>
    </source>
</evidence>
<evidence type="ECO:0000259" key="2">
    <source>
        <dbReference type="Pfam" id="PF04366"/>
    </source>
</evidence>
<reference evidence="4" key="1">
    <citation type="submission" date="2017-05" db="EMBL/GenBank/DDBJ databases">
        <title>Complete and WGS of Bordetella genogroups.</title>
        <authorList>
            <person name="Spilker T."/>
            <person name="Lipuma J."/>
        </authorList>
    </citation>
    <scope>NUCLEOTIDE SEQUENCE [LARGE SCALE GENOMIC DNA]</scope>
    <source>
        <strain evidence="4">AU8856</strain>
    </source>
</reference>
<dbReference type="AlphaFoldDB" id="A0A261UYP0"/>
<gene>
    <name evidence="3" type="ORF">CAL28_03420</name>
</gene>
<dbReference type="PROSITE" id="PS51257">
    <property type="entry name" value="PROKAR_LIPOPROTEIN"/>
    <property type="match status" value="1"/>
</dbReference>
<dbReference type="Proteomes" id="UP000215767">
    <property type="component" value="Unassembled WGS sequence"/>
</dbReference>
<evidence type="ECO:0000313" key="3">
    <source>
        <dbReference type="EMBL" id="OZI66785.1"/>
    </source>
</evidence>
<keyword evidence="4" id="KW-1185">Reference proteome</keyword>
<protein>
    <submittedName>
        <fullName evidence="3">Twin-arginine translocation pathway signal protein</fullName>
    </submittedName>
</protein>
<accession>A0A261UYP0</accession>
<dbReference type="CDD" id="cd11524">
    <property type="entry name" value="SYLF"/>
    <property type="match status" value="1"/>
</dbReference>
<organism evidence="3 4">
    <name type="scientific">Bordetella genomosp. 11</name>
    <dbReference type="NCBI Taxonomy" id="1416808"/>
    <lineage>
        <taxon>Bacteria</taxon>
        <taxon>Pseudomonadati</taxon>
        <taxon>Pseudomonadota</taxon>
        <taxon>Betaproteobacteria</taxon>
        <taxon>Burkholderiales</taxon>
        <taxon>Alcaligenaceae</taxon>
        <taxon>Bordetella</taxon>
    </lineage>
</organism>
<feature type="signal peptide" evidence="1">
    <location>
        <begin position="1"/>
        <end position="26"/>
    </location>
</feature>
<dbReference type="Pfam" id="PF04366">
    <property type="entry name" value="Ysc84"/>
    <property type="match status" value="1"/>
</dbReference>
<dbReference type="EMBL" id="NEVS01000001">
    <property type="protein sequence ID" value="OZI66785.1"/>
    <property type="molecule type" value="Genomic_DNA"/>
</dbReference>
<feature type="domain" description="Ysc84 actin-binding" evidence="2">
    <location>
        <begin position="98"/>
        <end position="181"/>
    </location>
</feature>
<sequence>MIAHLSRTLPLALLLFLAACTSTSNTSNSDPELEAKSRSALQQLLDTEPRAPALRKEAKAILVFPDVLKAGFIVGAQGGKGVMFDRNGKVIGYYRATALSFGMQAGAQGFSEALFLMTDDAIRYVNSTGEWSIGVGPTVVVMEAGAAKSVTTTTMKSDVYAFIYGQQGLMAGIGIQGQRIRRLDQ</sequence>
<keyword evidence="1" id="KW-0732">Signal</keyword>